<dbReference type="Proteomes" id="UP001239680">
    <property type="component" value="Unassembled WGS sequence"/>
</dbReference>
<dbReference type="EMBL" id="JAVDBT010000008">
    <property type="protein sequence ID" value="MDQ2066644.1"/>
    <property type="molecule type" value="Genomic_DNA"/>
</dbReference>
<evidence type="ECO:0000256" key="4">
    <source>
        <dbReference type="ARBA" id="ARBA00022692"/>
    </source>
</evidence>
<keyword evidence="6" id="KW-1133">Transmembrane helix</keyword>
<keyword evidence="8" id="KW-0472">Membrane</keyword>
<keyword evidence="7" id="KW-0811">Translocation</keyword>
<gene>
    <name evidence="10" type="primary">tatB</name>
    <name evidence="10" type="ORF">Q9295_09675</name>
</gene>
<sequence length="220" mass="22372">MDFSWSEMMLVGVVALIVIGPKDLPGMFRELGRITAKLRSMAREFSRAMEQAAKDSGVQDVASDLKKVANPAATGLNAVKSAADKFEKWDPLKKTVIPAGGATPAAAPTATATAAAAVAPSDLPTTPALAATPVAEPATLGPATAALAEQQAARKAVAQEAADKLRKISAPVEAAPAEPAAKAAPKPAKAEPAVEPASEAPVRKPGRTRKKADPASGETL</sequence>
<evidence type="ECO:0000256" key="8">
    <source>
        <dbReference type="ARBA" id="ARBA00023136"/>
    </source>
</evidence>
<evidence type="ECO:0000256" key="1">
    <source>
        <dbReference type="ARBA" id="ARBA00004167"/>
    </source>
</evidence>
<evidence type="ECO:0000256" key="7">
    <source>
        <dbReference type="ARBA" id="ARBA00023010"/>
    </source>
</evidence>
<evidence type="ECO:0000313" key="10">
    <source>
        <dbReference type="EMBL" id="MDQ2066644.1"/>
    </source>
</evidence>
<proteinExistence type="predicted"/>
<feature type="compositionally biased region" description="Low complexity" evidence="9">
    <location>
        <begin position="169"/>
        <end position="200"/>
    </location>
</feature>
<evidence type="ECO:0000256" key="6">
    <source>
        <dbReference type="ARBA" id="ARBA00022989"/>
    </source>
</evidence>
<evidence type="ECO:0000313" key="11">
    <source>
        <dbReference type="Proteomes" id="UP001239680"/>
    </source>
</evidence>
<dbReference type="InterPro" id="IPR003369">
    <property type="entry name" value="TatA/B/E"/>
</dbReference>
<dbReference type="RefSeq" id="WP_306680351.1">
    <property type="nucleotide sequence ID" value="NZ_JAVDBT010000008.1"/>
</dbReference>
<keyword evidence="11" id="KW-1185">Reference proteome</keyword>
<evidence type="ECO:0000256" key="2">
    <source>
        <dbReference type="ARBA" id="ARBA00022448"/>
    </source>
</evidence>
<accession>A0ABU0VY51</accession>
<keyword evidence="5" id="KW-0653">Protein transport</keyword>
<comment type="caution">
    <text evidence="10">The sequence shown here is derived from an EMBL/GenBank/DDBJ whole genome shotgun (WGS) entry which is preliminary data.</text>
</comment>
<dbReference type="NCBIfam" id="TIGR01410">
    <property type="entry name" value="tatB"/>
    <property type="match status" value="1"/>
</dbReference>
<feature type="region of interest" description="Disordered" evidence="9">
    <location>
        <begin position="158"/>
        <end position="220"/>
    </location>
</feature>
<evidence type="ECO:0000256" key="5">
    <source>
        <dbReference type="ARBA" id="ARBA00022927"/>
    </source>
</evidence>
<keyword evidence="3" id="KW-1003">Cell membrane</keyword>
<reference evidence="10 11" key="1">
    <citation type="submission" date="2023-08" db="EMBL/GenBank/DDBJ databases">
        <title>Characterization of two Paracoccaceae strains isolated from Phycosphere and proposal of Xinfangfangia lacusdiani sp. nov.</title>
        <authorList>
            <person name="Deng Y."/>
            <person name="Zhang Y.Q."/>
        </authorList>
    </citation>
    <scope>NUCLEOTIDE SEQUENCE [LARGE SCALE GENOMIC DNA]</scope>
    <source>
        <strain evidence="10 11">CPCC 101601</strain>
    </source>
</reference>
<comment type="subcellular location">
    <subcellularLocation>
        <location evidence="1">Membrane</location>
        <topology evidence="1">Single-pass membrane protein</topology>
    </subcellularLocation>
</comment>
<organism evidence="10 11">
    <name type="scientific">Pseudogemmobacter lacusdianii</name>
    <dbReference type="NCBI Taxonomy" id="3069608"/>
    <lineage>
        <taxon>Bacteria</taxon>
        <taxon>Pseudomonadati</taxon>
        <taxon>Pseudomonadota</taxon>
        <taxon>Alphaproteobacteria</taxon>
        <taxon>Rhodobacterales</taxon>
        <taxon>Paracoccaceae</taxon>
        <taxon>Pseudogemmobacter</taxon>
    </lineage>
</organism>
<keyword evidence="2" id="KW-0813">Transport</keyword>
<name>A0ABU0VY51_9RHOB</name>
<dbReference type="Pfam" id="PF02416">
    <property type="entry name" value="TatA_B_E"/>
    <property type="match status" value="1"/>
</dbReference>
<dbReference type="Gene3D" id="1.20.5.3310">
    <property type="match status" value="1"/>
</dbReference>
<evidence type="ECO:0000256" key="3">
    <source>
        <dbReference type="ARBA" id="ARBA00022475"/>
    </source>
</evidence>
<protein>
    <submittedName>
        <fullName evidence="10">Sec-independent protein translocase protein TatB</fullName>
    </submittedName>
</protein>
<evidence type="ECO:0000256" key="9">
    <source>
        <dbReference type="SAM" id="MobiDB-lite"/>
    </source>
</evidence>
<keyword evidence="4" id="KW-0812">Transmembrane</keyword>
<dbReference type="InterPro" id="IPR018448">
    <property type="entry name" value="TatB"/>
</dbReference>